<organism evidence="2 3">
    <name type="scientific">Salinicoccus sesuvii</name>
    <dbReference type="NCBI Taxonomy" id="868281"/>
    <lineage>
        <taxon>Bacteria</taxon>
        <taxon>Bacillati</taxon>
        <taxon>Bacillota</taxon>
        <taxon>Bacilli</taxon>
        <taxon>Bacillales</taxon>
        <taxon>Staphylococcaceae</taxon>
        <taxon>Salinicoccus</taxon>
    </lineage>
</organism>
<feature type="transmembrane region" description="Helical" evidence="1">
    <location>
        <begin position="148"/>
        <end position="170"/>
    </location>
</feature>
<evidence type="ECO:0000313" key="3">
    <source>
        <dbReference type="Proteomes" id="UP001595637"/>
    </source>
</evidence>
<feature type="transmembrane region" description="Helical" evidence="1">
    <location>
        <begin position="182"/>
        <end position="202"/>
    </location>
</feature>
<feature type="transmembrane region" description="Helical" evidence="1">
    <location>
        <begin position="65"/>
        <end position="86"/>
    </location>
</feature>
<evidence type="ECO:0008006" key="4">
    <source>
        <dbReference type="Google" id="ProtNLM"/>
    </source>
</evidence>
<dbReference type="EMBL" id="JBHRVQ010000001">
    <property type="protein sequence ID" value="MFC3389501.1"/>
    <property type="molecule type" value="Genomic_DNA"/>
</dbReference>
<gene>
    <name evidence="2" type="ORF">ACFOEO_13000</name>
</gene>
<feature type="transmembrane region" description="Helical" evidence="1">
    <location>
        <begin position="106"/>
        <end position="136"/>
    </location>
</feature>
<feature type="transmembrane region" description="Helical" evidence="1">
    <location>
        <begin position="12"/>
        <end position="34"/>
    </location>
</feature>
<name>A0ABV7N7B8_9STAP</name>
<accession>A0ABV7N7B8</accession>
<keyword evidence="1" id="KW-1133">Transmembrane helix</keyword>
<reference evidence="3" key="1">
    <citation type="journal article" date="2019" name="Int. J. Syst. Evol. Microbiol.">
        <title>The Global Catalogue of Microorganisms (GCM) 10K type strain sequencing project: providing services to taxonomists for standard genome sequencing and annotation.</title>
        <authorList>
            <consortium name="The Broad Institute Genomics Platform"/>
            <consortium name="The Broad Institute Genome Sequencing Center for Infectious Disease"/>
            <person name="Wu L."/>
            <person name="Ma J."/>
        </authorList>
    </citation>
    <scope>NUCLEOTIDE SEQUENCE [LARGE SCALE GENOMIC DNA]</scope>
    <source>
        <strain evidence="3">CCM 7756</strain>
    </source>
</reference>
<comment type="caution">
    <text evidence="2">The sequence shown here is derived from an EMBL/GenBank/DDBJ whole genome shotgun (WGS) entry which is preliminary data.</text>
</comment>
<dbReference type="Proteomes" id="UP001595637">
    <property type="component" value="Unassembled WGS sequence"/>
</dbReference>
<proteinExistence type="predicted"/>
<feature type="transmembrane region" description="Helical" evidence="1">
    <location>
        <begin position="305"/>
        <end position="327"/>
    </location>
</feature>
<keyword evidence="3" id="KW-1185">Reference proteome</keyword>
<evidence type="ECO:0000256" key="1">
    <source>
        <dbReference type="SAM" id="Phobius"/>
    </source>
</evidence>
<feature type="transmembrane region" description="Helical" evidence="1">
    <location>
        <begin position="238"/>
        <end position="260"/>
    </location>
</feature>
<feature type="transmembrane region" description="Helical" evidence="1">
    <location>
        <begin position="339"/>
        <end position="358"/>
    </location>
</feature>
<keyword evidence="1" id="KW-0812">Transmembrane</keyword>
<keyword evidence="1" id="KW-0472">Membrane</keyword>
<evidence type="ECO:0000313" key="2">
    <source>
        <dbReference type="EMBL" id="MFC3389501.1"/>
    </source>
</evidence>
<sequence>MKSATSLLNRTLLNHFMGGIFWLTVLFLIGNILVQPLYLWIRSANSENVTGEITFVSGSALNEALPFQLVASMVYIVFMVMFLLSYKHKEASLDFMHSMPVKRGGLLSYVIIAGVINIVVPLMITAVILFFQRYFIVFDITTADIVKWFFYTLFVLLVVFSISIFVGFLVNSMFVHMQMVVIVFFLPVVFWGLTVSVADLLYDGIAPTSSVGEGGLMGLVVNNTFPIFSIMQIVDGIVWWKTIIWMVIAVILIILSYFYYNNSRSENVHHTFNNGWIRDVLVALITISGMLLVGLIISFALPNLIVVYVLAFAIGAVFSYITQEMFFQGTAKINFKRRSILTATISVAVFWIVFIIGWQQYTSYVPDQSDVESISVNGYWNSNTWMSGQDEDVMKEDYLFIEDEGVISNAVALHQEAIDRGIMPDSAETSSFEIAYKMEDGSYVNRSYDSISMETENYQSLMALLDSGEFSKVYDVVYNVEDVNELVNLELYGINTYFNLQTRSEIAEFVDNYQKAAHQIDPEIPTLINNSNMPLVNASLNTESGYYYNGNVSLYNPAMIEKIMENYNLSDFVGVSTGQRMHIVDLNDQEKATFFKDYNTKPLKDLIGNYYIREPNEEEIEEIIDTIDDGKVDSSGNRLLMYSPDFMEGVGMGGEPLAAAEQFLILGIE</sequence>
<feature type="transmembrane region" description="Helical" evidence="1">
    <location>
        <begin position="280"/>
        <end position="299"/>
    </location>
</feature>
<protein>
    <recommendedName>
        <fullName evidence="4">ABC-2 type transport system permease protein</fullName>
    </recommendedName>
</protein>
<dbReference type="RefSeq" id="WP_380656774.1">
    <property type="nucleotide sequence ID" value="NZ_JBHRVQ010000001.1"/>
</dbReference>